<evidence type="ECO:0000256" key="1">
    <source>
        <dbReference type="SAM" id="SignalP"/>
    </source>
</evidence>
<dbReference type="AlphaFoldDB" id="A0A6B0V1F7"/>
<feature type="signal peptide" evidence="1">
    <location>
        <begin position="1"/>
        <end position="19"/>
    </location>
</feature>
<organism evidence="2">
    <name type="scientific">Ixodes ricinus</name>
    <name type="common">Common tick</name>
    <name type="synonym">Acarus ricinus</name>
    <dbReference type="NCBI Taxonomy" id="34613"/>
    <lineage>
        <taxon>Eukaryota</taxon>
        <taxon>Metazoa</taxon>
        <taxon>Ecdysozoa</taxon>
        <taxon>Arthropoda</taxon>
        <taxon>Chelicerata</taxon>
        <taxon>Arachnida</taxon>
        <taxon>Acari</taxon>
        <taxon>Parasitiformes</taxon>
        <taxon>Ixodida</taxon>
        <taxon>Ixodoidea</taxon>
        <taxon>Ixodidae</taxon>
        <taxon>Ixodinae</taxon>
        <taxon>Ixodes</taxon>
    </lineage>
</organism>
<accession>A0A6B0V1F7</accession>
<keyword evidence="1" id="KW-0732">Signal</keyword>
<dbReference type="EMBL" id="GIFC01013904">
    <property type="protein sequence ID" value="MXU95987.1"/>
    <property type="molecule type" value="Transcribed_RNA"/>
</dbReference>
<evidence type="ECO:0000313" key="2">
    <source>
        <dbReference type="EMBL" id="MXU95987.1"/>
    </source>
</evidence>
<feature type="chain" id="PRO_5025428247" description="Secreted protein" evidence="1">
    <location>
        <begin position="20"/>
        <end position="201"/>
    </location>
</feature>
<reference evidence="2" key="1">
    <citation type="submission" date="2019-12" db="EMBL/GenBank/DDBJ databases">
        <title>An insight into the sialome of adult female Ixodes ricinus ticks feeding for 6 days.</title>
        <authorList>
            <person name="Perner J."/>
            <person name="Ribeiro J.M.C."/>
        </authorList>
    </citation>
    <scope>NUCLEOTIDE SEQUENCE</scope>
    <source>
        <strain evidence="2">Semi-engorged</strain>
        <tissue evidence="2">Salivary glands</tissue>
    </source>
</reference>
<protein>
    <recommendedName>
        <fullName evidence="3">Secreted protein</fullName>
    </recommendedName>
</protein>
<name>A0A6B0V1F7_IXORI</name>
<evidence type="ECO:0008006" key="3">
    <source>
        <dbReference type="Google" id="ProtNLM"/>
    </source>
</evidence>
<sequence>MWPHVAAAWSGVHCSLSLAFTLAPKSMSSFIISSLSSMQHWCKAVSPSSLVESGLTPSIRRRLTSSTSFLAAASSNMTLGTKWTLYSWAGAPARKAARGPALPLPFCRSRSCWVHFFSCCWRRLRACLSRSCVLIFSTTHISVTSSLCSAIAPPDAPPFRGCWPVLRRRGPVRPWCCSGTLSSRQVTFTPGRRCFVAFCCC</sequence>
<proteinExistence type="predicted"/>